<gene>
    <name evidence="3" type="ORF">HaLaN_14488</name>
</gene>
<feature type="signal peptide" evidence="1">
    <location>
        <begin position="1"/>
        <end position="20"/>
    </location>
</feature>
<dbReference type="Proteomes" id="UP000485058">
    <property type="component" value="Unassembled WGS sequence"/>
</dbReference>
<organism evidence="3 4">
    <name type="scientific">Haematococcus lacustris</name>
    <name type="common">Green alga</name>
    <name type="synonym">Haematococcus pluvialis</name>
    <dbReference type="NCBI Taxonomy" id="44745"/>
    <lineage>
        <taxon>Eukaryota</taxon>
        <taxon>Viridiplantae</taxon>
        <taxon>Chlorophyta</taxon>
        <taxon>core chlorophytes</taxon>
        <taxon>Chlorophyceae</taxon>
        <taxon>CS clade</taxon>
        <taxon>Chlamydomonadales</taxon>
        <taxon>Haematococcaceae</taxon>
        <taxon>Haematococcus</taxon>
    </lineage>
</organism>
<dbReference type="SUPFAM" id="SSF82153">
    <property type="entry name" value="FAS1 domain"/>
    <property type="match status" value="1"/>
</dbReference>
<feature type="domain" description="FAS1" evidence="2">
    <location>
        <begin position="36"/>
        <end position="182"/>
    </location>
</feature>
<dbReference type="InterPro" id="IPR036378">
    <property type="entry name" value="FAS1_dom_sf"/>
</dbReference>
<feature type="chain" id="PRO_5025464495" evidence="1">
    <location>
        <begin position="21"/>
        <end position="186"/>
    </location>
</feature>
<evidence type="ECO:0000313" key="4">
    <source>
        <dbReference type="Proteomes" id="UP000485058"/>
    </source>
</evidence>
<dbReference type="Gene3D" id="2.30.180.10">
    <property type="entry name" value="FAS1 domain"/>
    <property type="match status" value="1"/>
</dbReference>
<dbReference type="SMART" id="SM00554">
    <property type="entry name" value="FAS1"/>
    <property type="match status" value="1"/>
</dbReference>
<evidence type="ECO:0000259" key="2">
    <source>
        <dbReference type="PROSITE" id="PS50213"/>
    </source>
</evidence>
<keyword evidence="1" id="KW-0732">Signal</keyword>
<protein>
    <submittedName>
        <fullName evidence="3">FAS1 domain-containing protein</fullName>
    </submittedName>
</protein>
<comment type="caution">
    <text evidence="3">The sequence shown here is derived from an EMBL/GenBank/DDBJ whole genome shotgun (WGS) entry which is preliminary data.</text>
</comment>
<dbReference type="AlphaFoldDB" id="A0A699ZF78"/>
<dbReference type="PROSITE" id="PS50213">
    <property type="entry name" value="FAS1"/>
    <property type="match status" value="1"/>
</dbReference>
<evidence type="ECO:0000313" key="3">
    <source>
        <dbReference type="EMBL" id="GFH17786.1"/>
    </source>
</evidence>
<reference evidence="3 4" key="1">
    <citation type="submission" date="2020-02" db="EMBL/GenBank/DDBJ databases">
        <title>Draft genome sequence of Haematococcus lacustris strain NIES-144.</title>
        <authorList>
            <person name="Morimoto D."/>
            <person name="Nakagawa S."/>
            <person name="Yoshida T."/>
            <person name="Sawayama S."/>
        </authorList>
    </citation>
    <scope>NUCLEOTIDE SEQUENCE [LARGE SCALE GENOMIC DNA]</scope>
    <source>
        <strain evidence="3 4">NIES-144</strain>
    </source>
</reference>
<dbReference type="Pfam" id="PF02469">
    <property type="entry name" value="Fasciclin"/>
    <property type="match status" value="1"/>
</dbReference>
<proteinExistence type="predicted"/>
<keyword evidence="4" id="KW-1185">Reference proteome</keyword>
<sequence length="186" mass="19144">MAVRKLLACLALVALGTATAQLLGSRAPAAAPAGGGKSVYDVCASLPDTTQFAQLIRVARADPTVAQLTDPGFVGVVFAPTNKAFEKDAKLIARTLGLPNGDAVLTTPAAAAKLIKTHMIVGQALQLSQLVNDMKLRSASGEVLEIDTGYIATSKSGNAKFVSTEGDVPAGLALIHRIDRVLVPSK</sequence>
<evidence type="ECO:0000256" key="1">
    <source>
        <dbReference type="SAM" id="SignalP"/>
    </source>
</evidence>
<dbReference type="InterPro" id="IPR000782">
    <property type="entry name" value="FAS1_domain"/>
</dbReference>
<name>A0A699ZF78_HAELA</name>
<accession>A0A699ZF78</accession>
<dbReference type="EMBL" id="BLLF01001201">
    <property type="protein sequence ID" value="GFH17786.1"/>
    <property type="molecule type" value="Genomic_DNA"/>
</dbReference>